<organism evidence="3 4">
    <name type="scientific">Mesorhabditis spiculigera</name>
    <dbReference type="NCBI Taxonomy" id="96644"/>
    <lineage>
        <taxon>Eukaryota</taxon>
        <taxon>Metazoa</taxon>
        <taxon>Ecdysozoa</taxon>
        <taxon>Nematoda</taxon>
        <taxon>Chromadorea</taxon>
        <taxon>Rhabditida</taxon>
        <taxon>Rhabditina</taxon>
        <taxon>Rhabditomorpha</taxon>
        <taxon>Rhabditoidea</taxon>
        <taxon>Rhabditidae</taxon>
        <taxon>Mesorhabditinae</taxon>
        <taxon>Mesorhabditis</taxon>
    </lineage>
</organism>
<dbReference type="PANTHER" id="PTHR24164:SF4">
    <property type="entry name" value="RELA-ASSOCIATED INHIBITOR"/>
    <property type="match status" value="1"/>
</dbReference>
<feature type="non-terminal residue" evidence="3">
    <location>
        <position position="613"/>
    </location>
</feature>
<dbReference type="PROSITE" id="PS50088">
    <property type="entry name" value="ANK_REPEAT"/>
    <property type="match status" value="1"/>
</dbReference>
<gene>
    <name evidence="3" type="ORF">MSPICULIGERA_LOCUS4372</name>
</gene>
<dbReference type="SUPFAM" id="SSF48403">
    <property type="entry name" value="Ankyrin repeat"/>
    <property type="match status" value="1"/>
</dbReference>
<evidence type="ECO:0000313" key="4">
    <source>
        <dbReference type="Proteomes" id="UP001177023"/>
    </source>
</evidence>
<dbReference type="InterPro" id="IPR036770">
    <property type="entry name" value="Ankyrin_rpt-contain_sf"/>
</dbReference>
<feature type="region of interest" description="Disordered" evidence="2">
    <location>
        <begin position="277"/>
        <end position="342"/>
    </location>
</feature>
<reference evidence="3" key="1">
    <citation type="submission" date="2023-06" db="EMBL/GenBank/DDBJ databases">
        <authorList>
            <person name="Delattre M."/>
        </authorList>
    </citation>
    <scope>NUCLEOTIDE SEQUENCE</scope>
    <source>
        <strain evidence="3">AF72</strain>
    </source>
</reference>
<dbReference type="AlphaFoldDB" id="A0AA36CC75"/>
<dbReference type="InterPro" id="IPR002110">
    <property type="entry name" value="Ankyrin_rpt"/>
</dbReference>
<evidence type="ECO:0000313" key="3">
    <source>
        <dbReference type="EMBL" id="CAJ0565742.1"/>
    </source>
</evidence>
<evidence type="ECO:0000256" key="1">
    <source>
        <dbReference type="PROSITE-ProRule" id="PRU00023"/>
    </source>
</evidence>
<name>A0AA36CC75_9BILA</name>
<dbReference type="GO" id="GO:0045597">
    <property type="term" value="P:positive regulation of cell differentiation"/>
    <property type="evidence" value="ECO:0007669"/>
    <property type="project" value="TreeGrafter"/>
</dbReference>
<sequence>MADPDGGCLVARAVPCALPRAANDDDLTAQLEQLSVNDAKDQEKKKQQRKEINNISPADYVTLQSIRSSALAKKTNTTSKFGRGGAALFADLLNKGEDKEEKKEAKKDVKNEEEKNEEPVGDKKKEGDDEKKADEKVEDEEKKEKTEEGEEGELLARGPVRSGHAAYGHHPYMYRIPYGTAAQTVVEDYSAYSAYGGGYECGSSWQDSPESLGYISSSTTPDTVQSDMGYSSSPPRQSPFTDHSMTTADLNRLLDSNELPDALSDFILKYSRRYTAAEKKEHDEDELKHRPDSTDSAYDSPLSAGSAPHNSPGAPRGGVSAPLTPPYNHRGSPRKEGQRAAKEKLRALISDSDMDSAWAWTCKCMQYAPGALSHQDNDRDTLLHIVTIHTDLAKIYALVEQQLKTNYSRDAKPFDLPNRFHETPLFLAVEKRRAEVVAYLLEAGANPNSQTLRPERECAIHYAASRGMSDIVKILCSSPETDVNKLNGMGSSALLCAIRNHGAMDEEQRQIIDNKDTIRELMRAGADPMLVDATNGKTVIHYAVERMNAELIELFKEFLNETQMTELVNQGDLCSETPMMLLQQQRAENPQAQQLRSNLFLTLTICGAEIKRE</sequence>
<feature type="repeat" description="ANK" evidence="1">
    <location>
        <begin position="420"/>
        <end position="452"/>
    </location>
</feature>
<dbReference type="PROSITE" id="PS50297">
    <property type="entry name" value="ANK_REP_REGION"/>
    <property type="match status" value="1"/>
</dbReference>
<evidence type="ECO:0000256" key="2">
    <source>
        <dbReference type="SAM" id="MobiDB-lite"/>
    </source>
</evidence>
<dbReference type="SMART" id="SM00248">
    <property type="entry name" value="ANK"/>
    <property type="match status" value="5"/>
</dbReference>
<dbReference type="GO" id="GO:0006357">
    <property type="term" value="P:regulation of transcription by RNA polymerase II"/>
    <property type="evidence" value="ECO:0007669"/>
    <property type="project" value="TreeGrafter"/>
</dbReference>
<comment type="caution">
    <text evidence="3">The sequence shown here is derived from an EMBL/GenBank/DDBJ whole genome shotgun (WGS) entry which is preliminary data.</text>
</comment>
<feature type="region of interest" description="Disordered" evidence="2">
    <location>
        <begin position="35"/>
        <end position="56"/>
    </location>
</feature>
<feature type="compositionally biased region" description="Basic and acidic residues" evidence="2">
    <location>
        <begin position="38"/>
        <end position="52"/>
    </location>
</feature>
<feature type="compositionally biased region" description="Basic and acidic residues" evidence="2">
    <location>
        <begin position="277"/>
        <end position="293"/>
    </location>
</feature>
<dbReference type="Gene3D" id="1.25.40.20">
    <property type="entry name" value="Ankyrin repeat-containing domain"/>
    <property type="match status" value="1"/>
</dbReference>
<dbReference type="InterPro" id="IPR028320">
    <property type="entry name" value="iASPP"/>
</dbReference>
<keyword evidence="1" id="KW-0040">ANK repeat</keyword>
<dbReference type="PANTHER" id="PTHR24164">
    <property type="entry name" value="RELA-ASSOCIATED INHIBITOR"/>
    <property type="match status" value="1"/>
</dbReference>
<feature type="region of interest" description="Disordered" evidence="2">
    <location>
        <begin position="95"/>
        <end position="162"/>
    </location>
</feature>
<feature type="compositionally biased region" description="Basic and acidic residues" evidence="2">
    <location>
        <begin position="333"/>
        <end position="342"/>
    </location>
</feature>
<keyword evidence="4" id="KW-1185">Reference proteome</keyword>
<feature type="region of interest" description="Disordered" evidence="2">
    <location>
        <begin position="212"/>
        <end position="243"/>
    </location>
</feature>
<dbReference type="EMBL" id="CATQJA010001095">
    <property type="protein sequence ID" value="CAJ0565742.1"/>
    <property type="molecule type" value="Genomic_DNA"/>
</dbReference>
<feature type="compositionally biased region" description="Basic and acidic residues" evidence="2">
    <location>
        <begin position="95"/>
        <end position="146"/>
    </location>
</feature>
<protein>
    <submittedName>
        <fullName evidence="3">Uncharacterized protein</fullName>
    </submittedName>
</protein>
<dbReference type="Pfam" id="PF12796">
    <property type="entry name" value="Ank_2"/>
    <property type="match status" value="1"/>
</dbReference>
<accession>A0AA36CC75</accession>
<proteinExistence type="predicted"/>
<dbReference type="Proteomes" id="UP001177023">
    <property type="component" value="Unassembled WGS sequence"/>
</dbReference>